<sequence length="54" mass="5982">LGLRLDGLGNNNTTLCSQSPYGSATQLLQDRVLLVRIIHKSENVDRPPNPLLNR</sequence>
<organism evidence="1 2">
    <name type="scientific">Ameca splendens</name>
    <dbReference type="NCBI Taxonomy" id="208324"/>
    <lineage>
        <taxon>Eukaryota</taxon>
        <taxon>Metazoa</taxon>
        <taxon>Chordata</taxon>
        <taxon>Craniata</taxon>
        <taxon>Vertebrata</taxon>
        <taxon>Euteleostomi</taxon>
        <taxon>Actinopterygii</taxon>
        <taxon>Neopterygii</taxon>
        <taxon>Teleostei</taxon>
        <taxon>Neoteleostei</taxon>
        <taxon>Acanthomorphata</taxon>
        <taxon>Ovalentaria</taxon>
        <taxon>Atherinomorphae</taxon>
        <taxon>Cyprinodontiformes</taxon>
        <taxon>Goodeidae</taxon>
        <taxon>Ameca</taxon>
    </lineage>
</organism>
<name>A0ABV0Y1S3_9TELE</name>
<gene>
    <name evidence="1" type="ORF">AMECASPLE_013469</name>
</gene>
<protein>
    <submittedName>
        <fullName evidence="1">Uncharacterized protein</fullName>
    </submittedName>
</protein>
<dbReference type="Proteomes" id="UP001469553">
    <property type="component" value="Unassembled WGS sequence"/>
</dbReference>
<reference evidence="1 2" key="1">
    <citation type="submission" date="2021-06" db="EMBL/GenBank/DDBJ databases">
        <authorList>
            <person name="Palmer J.M."/>
        </authorList>
    </citation>
    <scope>NUCLEOTIDE SEQUENCE [LARGE SCALE GENOMIC DNA]</scope>
    <source>
        <strain evidence="1 2">AS_MEX2019</strain>
        <tissue evidence="1">Muscle</tissue>
    </source>
</reference>
<feature type="non-terminal residue" evidence="1">
    <location>
        <position position="1"/>
    </location>
</feature>
<keyword evidence="2" id="KW-1185">Reference proteome</keyword>
<proteinExistence type="predicted"/>
<feature type="non-terminal residue" evidence="1">
    <location>
        <position position="54"/>
    </location>
</feature>
<dbReference type="EMBL" id="JAHRIP010019691">
    <property type="protein sequence ID" value="MEQ2287523.1"/>
    <property type="molecule type" value="Genomic_DNA"/>
</dbReference>
<comment type="caution">
    <text evidence="1">The sequence shown here is derived from an EMBL/GenBank/DDBJ whole genome shotgun (WGS) entry which is preliminary data.</text>
</comment>
<accession>A0ABV0Y1S3</accession>
<evidence type="ECO:0000313" key="2">
    <source>
        <dbReference type="Proteomes" id="UP001469553"/>
    </source>
</evidence>
<evidence type="ECO:0000313" key="1">
    <source>
        <dbReference type="EMBL" id="MEQ2287523.1"/>
    </source>
</evidence>